<dbReference type="Proteomes" id="UP000692954">
    <property type="component" value="Unassembled WGS sequence"/>
</dbReference>
<evidence type="ECO:0000313" key="1">
    <source>
        <dbReference type="EMBL" id="CAD8062208.1"/>
    </source>
</evidence>
<comment type="caution">
    <text evidence="1">The sequence shown here is derived from an EMBL/GenBank/DDBJ whole genome shotgun (WGS) entry which is preliminary data.</text>
</comment>
<dbReference type="OrthoDB" id="301612at2759"/>
<gene>
    <name evidence="1" type="ORF">PSON_ATCC_30995.1.T0160227</name>
</gene>
<dbReference type="EMBL" id="CAJJDN010000016">
    <property type="protein sequence ID" value="CAD8062208.1"/>
    <property type="molecule type" value="Genomic_DNA"/>
</dbReference>
<evidence type="ECO:0008006" key="3">
    <source>
        <dbReference type="Google" id="ProtNLM"/>
    </source>
</evidence>
<dbReference type="AlphaFoldDB" id="A0A8S1L2S2"/>
<keyword evidence="2" id="KW-1185">Reference proteome</keyword>
<accession>A0A8S1L2S2</accession>
<protein>
    <recommendedName>
        <fullName evidence="3">FHA domain-containing protein</fullName>
    </recommendedName>
</protein>
<sequence length="229" mass="26664">MDYQNTLIVPIDILGEISKETFQKVIMRNIISGSTQEFDINNGVVFKKSILNQLDQSMCKDIGWTYDKDEILSLIYPTKLNIKSMIMLMVVNLQNDGIYEKVDSQRELIRGEKYQVGLPAGVNKQIIQIQQDEIIINSQSFVIKEGMQILFVKKIQDNTFQQIQMINPNDCSSRKHAHIKVQNGRVFLYDGYDNQVSKNGVWILVRHQKFSNLNQYCFQDFRLAIKLKY</sequence>
<name>A0A8S1L2S2_9CILI</name>
<evidence type="ECO:0000313" key="2">
    <source>
        <dbReference type="Proteomes" id="UP000692954"/>
    </source>
</evidence>
<proteinExistence type="predicted"/>
<organism evidence="1 2">
    <name type="scientific">Paramecium sonneborni</name>
    <dbReference type="NCBI Taxonomy" id="65129"/>
    <lineage>
        <taxon>Eukaryota</taxon>
        <taxon>Sar</taxon>
        <taxon>Alveolata</taxon>
        <taxon>Ciliophora</taxon>
        <taxon>Intramacronucleata</taxon>
        <taxon>Oligohymenophorea</taxon>
        <taxon>Peniculida</taxon>
        <taxon>Parameciidae</taxon>
        <taxon>Paramecium</taxon>
    </lineage>
</organism>
<reference evidence="1" key="1">
    <citation type="submission" date="2021-01" db="EMBL/GenBank/DDBJ databases">
        <authorList>
            <consortium name="Genoscope - CEA"/>
            <person name="William W."/>
        </authorList>
    </citation>
    <scope>NUCLEOTIDE SEQUENCE</scope>
</reference>